<protein>
    <submittedName>
        <fullName evidence="1">Uncharacterized protein</fullName>
    </submittedName>
</protein>
<organism evidence="1">
    <name type="scientific">termite gut metagenome</name>
    <dbReference type="NCBI Taxonomy" id="433724"/>
    <lineage>
        <taxon>unclassified sequences</taxon>
        <taxon>metagenomes</taxon>
        <taxon>organismal metagenomes</taxon>
    </lineage>
</organism>
<gene>
    <name evidence="1" type="ORF">EZS27_031604</name>
</gene>
<evidence type="ECO:0000313" key="1">
    <source>
        <dbReference type="EMBL" id="KAA6318376.1"/>
    </source>
</evidence>
<dbReference type="AlphaFoldDB" id="A0A5J4Q8L3"/>
<dbReference type="EMBL" id="SNRY01004209">
    <property type="protein sequence ID" value="KAA6318376.1"/>
    <property type="molecule type" value="Genomic_DNA"/>
</dbReference>
<name>A0A5J4Q8L3_9ZZZZ</name>
<sequence length="218" mass="25781">MNISKSALDNLIENDNQIKQIHIDLLYSCITDIHQTTRVVTLDQESCLKIKKLIEKTPLGYFDNFVRLGGFSTAPDWNSVACESFWQQIFGSEQEMETFINKQDSTTISKFILIKNFWELYKNNSYKPIEFQNQGNVEKKIQSNLNKEVQDLNKLLEIEREFDEFEKDRTLTPCKKDDEYYLSQYIRLQNRIDSIELYLTRKGDIIQKISNIIRTIKI</sequence>
<comment type="caution">
    <text evidence="1">The sequence shown here is derived from an EMBL/GenBank/DDBJ whole genome shotgun (WGS) entry which is preliminary data.</text>
</comment>
<reference evidence="1" key="1">
    <citation type="submission" date="2019-03" db="EMBL/GenBank/DDBJ databases">
        <title>Single cell metagenomics reveals metabolic interactions within the superorganism composed of flagellate Streblomastix strix and complex community of Bacteroidetes bacteria on its surface.</title>
        <authorList>
            <person name="Treitli S.C."/>
            <person name="Kolisko M."/>
            <person name="Husnik F."/>
            <person name="Keeling P."/>
            <person name="Hampl V."/>
        </authorList>
    </citation>
    <scope>NUCLEOTIDE SEQUENCE</scope>
    <source>
        <strain evidence="1">STM</strain>
    </source>
</reference>
<accession>A0A5J4Q8L3</accession>
<proteinExistence type="predicted"/>